<dbReference type="Proteomes" id="UP000075683">
    <property type="component" value="Unassembled WGS sequence"/>
</dbReference>
<dbReference type="AlphaFoldDB" id="A0A150M5I6"/>
<evidence type="ECO:0008006" key="4">
    <source>
        <dbReference type="Google" id="ProtNLM"/>
    </source>
</evidence>
<reference evidence="2 3" key="1">
    <citation type="submission" date="2016-01" db="EMBL/GenBank/DDBJ databases">
        <title>Draft Genome Sequences of Seven Thermophilic Sporeformers Isolated from Foods.</title>
        <authorList>
            <person name="Berendsen E.M."/>
            <person name="Wells-Bennik M.H."/>
            <person name="Krawcyk A.O."/>
            <person name="De Jong A."/>
            <person name="Holsappel S."/>
            <person name="Eijlander R.T."/>
            <person name="Kuipers O.P."/>
        </authorList>
    </citation>
    <scope>NUCLEOTIDE SEQUENCE [LARGE SCALE GENOMIC DNA]</scope>
    <source>
        <strain evidence="2 3">B4135</strain>
    </source>
</reference>
<comment type="caution">
    <text evidence="2">The sequence shown here is derived from an EMBL/GenBank/DDBJ whole genome shotgun (WGS) entry which is preliminary data.</text>
</comment>
<evidence type="ECO:0000313" key="3">
    <source>
        <dbReference type="Proteomes" id="UP000075683"/>
    </source>
</evidence>
<dbReference type="PATRIC" id="fig|301148.3.peg.3379"/>
<dbReference type="InterPro" id="IPR030514">
    <property type="entry name" value="Stathmin_CS"/>
</dbReference>
<accession>A0A150M5I6</accession>
<dbReference type="PROSITE" id="PS00563">
    <property type="entry name" value="STATHMIN_1"/>
    <property type="match status" value="1"/>
</dbReference>
<name>A0A150M5I6_9BACI</name>
<protein>
    <recommendedName>
        <fullName evidence="4">Transposase</fullName>
    </recommendedName>
</protein>
<dbReference type="Pfam" id="PF13551">
    <property type="entry name" value="HTH_29"/>
    <property type="match status" value="1"/>
</dbReference>
<organism evidence="2 3">
    <name type="scientific">Caldibacillus debilis</name>
    <dbReference type="NCBI Taxonomy" id="301148"/>
    <lineage>
        <taxon>Bacteria</taxon>
        <taxon>Bacillati</taxon>
        <taxon>Bacillota</taxon>
        <taxon>Bacilli</taxon>
        <taxon>Bacillales</taxon>
        <taxon>Bacillaceae</taxon>
        <taxon>Caldibacillus</taxon>
    </lineage>
</organism>
<gene>
    <name evidence="2" type="ORF">B4135_2035</name>
</gene>
<proteinExistence type="predicted"/>
<evidence type="ECO:0000256" key="1">
    <source>
        <dbReference type="SAM" id="MobiDB-lite"/>
    </source>
</evidence>
<dbReference type="EMBL" id="LQYT01000039">
    <property type="protein sequence ID" value="KYD19472.1"/>
    <property type="molecule type" value="Genomic_DNA"/>
</dbReference>
<feature type="region of interest" description="Disordered" evidence="1">
    <location>
        <begin position="38"/>
        <end position="63"/>
    </location>
</feature>
<evidence type="ECO:0000313" key="2">
    <source>
        <dbReference type="EMBL" id="KYD19472.1"/>
    </source>
</evidence>
<dbReference type="SUPFAM" id="SSF46689">
    <property type="entry name" value="Homeodomain-like"/>
    <property type="match status" value="1"/>
</dbReference>
<sequence>MYIEEGWGYKRICQELGIPCTKTIRLWVKRYHEHGLKGLEERRGTSKSPFKGRPRKKECSLEEENRRLKAENDYLKKLRELARR</sequence>
<dbReference type="InterPro" id="IPR009057">
    <property type="entry name" value="Homeodomain-like_sf"/>
</dbReference>